<dbReference type="EMBL" id="DRNO01000250">
    <property type="protein sequence ID" value="HFC03957.1"/>
    <property type="molecule type" value="Genomic_DNA"/>
</dbReference>
<dbReference type="InterPro" id="IPR036152">
    <property type="entry name" value="Asp/glu_Ase-like_sf"/>
</dbReference>
<proteinExistence type="predicted"/>
<dbReference type="InterPro" id="IPR006034">
    <property type="entry name" value="Asparaginase/glutaminase-like"/>
</dbReference>
<feature type="domain" description="L-asparaginase N-terminal" evidence="3">
    <location>
        <begin position="7"/>
        <end position="157"/>
    </location>
</feature>
<gene>
    <name evidence="4" type="ORF">ENJ74_03700</name>
</gene>
<dbReference type="PRINTS" id="PR00139">
    <property type="entry name" value="ASNGLNASE"/>
</dbReference>
<dbReference type="InterPro" id="IPR027474">
    <property type="entry name" value="L-asparaginase_N"/>
</dbReference>
<organism evidence="4 5">
    <name type="scientific">Nitratifractor salsuginis</name>
    <dbReference type="NCBI Taxonomy" id="269261"/>
    <lineage>
        <taxon>Bacteria</taxon>
        <taxon>Pseudomonadati</taxon>
        <taxon>Campylobacterota</taxon>
        <taxon>Epsilonproteobacteria</taxon>
        <taxon>Campylobacterales</taxon>
        <taxon>Sulfurovaceae</taxon>
        <taxon>Nitratifractor</taxon>
    </lineage>
</organism>
<protein>
    <submittedName>
        <fullName evidence="4">Asparaginase</fullName>
    </submittedName>
</protein>
<dbReference type="GO" id="GO:0004067">
    <property type="term" value="F:asparaginase activity"/>
    <property type="evidence" value="ECO:0007669"/>
    <property type="project" value="UniProtKB-UniRule"/>
</dbReference>
<dbReference type="SUPFAM" id="SSF53774">
    <property type="entry name" value="Glutaminase/Asparaginase"/>
    <property type="match status" value="1"/>
</dbReference>
<reference evidence="4" key="1">
    <citation type="journal article" date="2020" name="mSystems">
        <title>Genome- and Community-Level Interaction Insights into Carbon Utilization and Element Cycling Functions of Hydrothermarchaeota in Hydrothermal Sediment.</title>
        <authorList>
            <person name="Zhou Z."/>
            <person name="Liu Y."/>
            <person name="Xu W."/>
            <person name="Pan J."/>
            <person name="Luo Z.H."/>
            <person name="Li M."/>
        </authorList>
    </citation>
    <scope>NUCLEOTIDE SEQUENCE [LARGE SCALE GENOMIC DNA]</scope>
    <source>
        <strain evidence="4">HyVt-513</strain>
    </source>
</reference>
<evidence type="ECO:0000313" key="5">
    <source>
        <dbReference type="Proteomes" id="UP000885722"/>
    </source>
</evidence>
<feature type="binding site" evidence="2">
    <location>
        <position position="57"/>
    </location>
    <ligand>
        <name>substrate</name>
    </ligand>
</feature>
<feature type="active site" description="O-isoaspartyl threonine intermediate" evidence="1">
    <location>
        <position position="15"/>
    </location>
</feature>
<name>A0A7V2WM83_9BACT</name>
<evidence type="ECO:0000259" key="3">
    <source>
        <dbReference type="Pfam" id="PF00710"/>
    </source>
</evidence>
<comment type="caution">
    <text evidence="4">The sequence shown here is derived from an EMBL/GenBank/DDBJ whole genome shotgun (WGS) entry which is preliminary data.</text>
</comment>
<dbReference type="Gene3D" id="3.40.50.1170">
    <property type="entry name" value="L-asparaginase, N-terminal domain"/>
    <property type="match status" value="1"/>
</dbReference>
<accession>A0A7V2WM83</accession>
<feature type="binding site" evidence="2">
    <location>
        <begin position="86"/>
        <end position="87"/>
    </location>
    <ligand>
        <name>substrate</name>
    </ligand>
</feature>
<dbReference type="PIRSF" id="PIRSF001220">
    <property type="entry name" value="L-ASNase_gatD"/>
    <property type="match status" value="1"/>
</dbReference>
<dbReference type="PROSITE" id="PS51732">
    <property type="entry name" value="ASN_GLN_ASE_3"/>
    <property type="match status" value="1"/>
</dbReference>
<sequence length="166" mass="18586">MNTIESVTLLSTGGTFNKIYDPIAGELRVDPTARAVMQIAEAWRCRLKLVPIIGKDSLEMDAKDRERIAQAIREEKNRKILIVHGTDTIDKSAAYLAERFRDRQILLTGAMIPWSIDPVEATANLASALGWMLGNETSGTYIAMHGLILPHDQIVKERKQGLFIRK</sequence>
<evidence type="ECO:0000256" key="1">
    <source>
        <dbReference type="PIRSR" id="PIRSR001220-1"/>
    </source>
</evidence>
<dbReference type="InterPro" id="IPR037152">
    <property type="entry name" value="L-asparaginase_N_sf"/>
</dbReference>
<dbReference type="AlphaFoldDB" id="A0A7V2WM83"/>
<evidence type="ECO:0000256" key="2">
    <source>
        <dbReference type="PIRSR" id="PIRSR001220-2"/>
    </source>
</evidence>
<dbReference type="Proteomes" id="UP000885722">
    <property type="component" value="Unassembled WGS sequence"/>
</dbReference>
<dbReference type="PIRSF" id="PIRSF500176">
    <property type="entry name" value="L_ASNase"/>
    <property type="match status" value="1"/>
</dbReference>
<evidence type="ECO:0000313" key="4">
    <source>
        <dbReference type="EMBL" id="HFC03957.1"/>
    </source>
</evidence>
<dbReference type="Pfam" id="PF00710">
    <property type="entry name" value="Asparaginase"/>
    <property type="match status" value="1"/>
</dbReference>